<feature type="compositionally biased region" description="Basic and acidic residues" evidence="2">
    <location>
        <begin position="807"/>
        <end position="828"/>
    </location>
</feature>
<feature type="compositionally biased region" description="Polar residues" evidence="2">
    <location>
        <begin position="457"/>
        <end position="470"/>
    </location>
</feature>
<feature type="compositionally biased region" description="Low complexity" evidence="2">
    <location>
        <begin position="841"/>
        <end position="852"/>
    </location>
</feature>
<feature type="compositionally biased region" description="Polar residues" evidence="2">
    <location>
        <begin position="829"/>
        <end position="840"/>
    </location>
</feature>
<organism evidence="4 5">
    <name type="scientific">Rhamnella rubrinervis</name>
    <dbReference type="NCBI Taxonomy" id="2594499"/>
    <lineage>
        <taxon>Eukaryota</taxon>
        <taxon>Viridiplantae</taxon>
        <taxon>Streptophyta</taxon>
        <taxon>Embryophyta</taxon>
        <taxon>Tracheophyta</taxon>
        <taxon>Spermatophyta</taxon>
        <taxon>Magnoliopsida</taxon>
        <taxon>eudicotyledons</taxon>
        <taxon>Gunneridae</taxon>
        <taxon>Pentapetalae</taxon>
        <taxon>rosids</taxon>
        <taxon>fabids</taxon>
        <taxon>Rosales</taxon>
        <taxon>Rhamnaceae</taxon>
        <taxon>rhamnoid group</taxon>
        <taxon>Rhamneae</taxon>
        <taxon>Rhamnella</taxon>
    </lineage>
</organism>
<feature type="region of interest" description="Disordered" evidence="2">
    <location>
        <begin position="457"/>
        <end position="481"/>
    </location>
</feature>
<feature type="region of interest" description="Disordered" evidence="2">
    <location>
        <begin position="146"/>
        <end position="177"/>
    </location>
</feature>
<proteinExistence type="predicted"/>
<feature type="region of interest" description="Disordered" evidence="2">
    <location>
        <begin position="798"/>
        <end position="861"/>
    </location>
</feature>
<feature type="region of interest" description="Disordered" evidence="2">
    <location>
        <begin position="1"/>
        <end position="75"/>
    </location>
</feature>
<gene>
    <name evidence="4" type="ORF">FNV43_RR24847</name>
</gene>
<dbReference type="PANTHER" id="PTHR21563">
    <property type="entry name" value="ZINC FINGER C3H1 DOMAIN-CONTAINING PROTEIN"/>
    <property type="match status" value="1"/>
</dbReference>
<evidence type="ECO:0000313" key="5">
    <source>
        <dbReference type="Proteomes" id="UP000796880"/>
    </source>
</evidence>
<protein>
    <recommendedName>
        <fullName evidence="3">Putative zinc-finger domain-containing protein</fullName>
    </recommendedName>
</protein>
<keyword evidence="5" id="KW-1185">Reference proteome</keyword>
<feature type="compositionally biased region" description="Low complexity" evidence="2">
    <location>
        <begin position="57"/>
        <end position="68"/>
    </location>
</feature>
<dbReference type="Proteomes" id="UP000796880">
    <property type="component" value="Unassembled WGS sequence"/>
</dbReference>
<feature type="domain" description="Putative zinc-finger" evidence="3">
    <location>
        <begin position="956"/>
        <end position="976"/>
    </location>
</feature>
<dbReference type="InterPro" id="IPR039278">
    <property type="entry name" value="Red1"/>
</dbReference>
<evidence type="ECO:0000259" key="3">
    <source>
        <dbReference type="Pfam" id="PF10650"/>
    </source>
</evidence>
<dbReference type="GO" id="GO:0000178">
    <property type="term" value="C:exosome (RNase complex)"/>
    <property type="evidence" value="ECO:0007669"/>
    <property type="project" value="TreeGrafter"/>
</dbReference>
<sequence length="1757" mass="196598">MEEADELRAEAMAPEPSDANPNQELTNNPSKAREEGELSSDDSSDADADDDDENICPTSQSTSTSAPPVESVPVPLVNKCTQDFQADKVGSETNHANSLDIQSRPFSKSIAQKCIDKKQTQPKTATPGWCAGAGATNNLVISFSDDESGSGSEECKEKDLGTKGNTTRLGGVRKPPISSCAKLNKQTATTVNKVMPKKLSLNRTFVASTAKTQGTNFRGAGLSSAEQGYRVGRFNALNKNLKKRDQGYEKGVGLNNNKLQDLRQQIALRESELRLKSAQRSKELASCRDDNAMSIHNDATRKYGAIYTQSVQIEPREPEKKRAKVSESYLKRPNSAGPQETFTAKSGLPSKEPVMDNNNLQDAIKGDHGWKGISVGRTESSVGKWKKHNDEHVGCITENISVGAKDGVNGFTNCARSENSKQMDIPVTLNQVMSLANVTSNVFTENLNTVELSHPSNINMRQEPSTSLNKSVPGKSLMRGNNHDVLSNDKILKSTFNNIYQASLNNESLGNCLANESVSGLSNMNARSLVETEEALDKDLDEAQEHRRRCEIEERNALKAYRKAQMALVEANARCSDLYRKRELYSAHLRSFIMDNSSLFCLSRQNEQGGNGLDYSENEVIPTSNHHLRPEYHGSNPLGLDSNIQCLSTAPVHMSYRQENGQNLCSEPCSEPDGSTSEPLPHRGKTAADGVFSPSNDPNISADEDEGTFSFENVPVQPNFECHKKNCEEERKDLNKESSGKLLIDSSQDSFLLEATLRSQLFARLGTKNFPRTTSSCDNMEPAVERGAENDLRTVINRTRTGCSPFSEREKNQHSDYEGTDRQERRNSEAQVEMQNDCCTVNSLNSHSNVNSEDNRYSNREGHSSLLSEAFSPHNILRSTFHHMKIISPASLIELQARNRQSHISDIDKGGAGLNSDKIQCSNSKADSIHETFGELCGREIGSYTSNVAVDSFWPLCMYELRGKCNNDECPWQHVKDYSNSIVYQNEHEDFDSAANQKIGNATRRIPKNHDVMTSPMYLVGFDILKDDLHLYDYVLERRNGQCLQKCFSLSLVLSNLFQKDLPADGLFSDDGGGRTEVDGIWNRQLSYLLSRNGRMNEVKQGLDDNGRALEMAILTFNQEANKLERMKKALPVLSRALEAEPMSVILWILYLLLFYSNMKSLGKDDMFSYAVQYNKGSYELWLMYINSRMQLDHRLVAYEAALSALCHHSSDSKLDQSHASACILDIFLQMMECLCMSGNFGKAIQKIAGHSFADTNSDESPLLLSDLLPCLTLSDKCIFWICCVYLVVYRKLPDALVQQFECEKQLIEIEWPSIHLIDDEMRRVVKVLETGAYSVDAHMKTESLKSDNLRSAHFFAVNHIMCVAALGKSEWFRNLLDKYLVSYPSCLELVLISARAQKQECGEVSFIGFEETLSNWPKDVPGIQCIWNQYAEYVLQNGNFDIGKKIMDRWFNSAWNFGHHENGIFNDMDSCNMDRLQASAPGLYLDNPSSNPNQVDVMFGYLNLSLFKLFQNDHIEARLAVDKALKAAFPKYLKFCMREHSLFLLTDESLSRESVPISYVLNILKLYVVDPVPDPLPRKFINNIKKPRVRQLVSNIFSPVSSDCSLVNSVLEVWYGPSLFPDNFSEPKCLVDFVESILDVYPSNYELAISVCKLLSSCAKGSDVSSASILFWASLNLVSAIFHCIPIPPEYVWVEAADILGKIMGTEVISERFYKRALLVYPFSVKLWKSYYIFSMTTDNTNTVVEAAKEKGIDLS</sequence>
<dbReference type="PANTHER" id="PTHR21563:SF3">
    <property type="entry name" value="ZINC FINGER C3H1 DOMAIN-CONTAINING PROTEIN"/>
    <property type="match status" value="1"/>
</dbReference>
<keyword evidence="1" id="KW-0175">Coiled coil</keyword>
<dbReference type="EMBL" id="VOIH02000011">
    <property type="protein sequence ID" value="KAF3433744.1"/>
    <property type="molecule type" value="Genomic_DNA"/>
</dbReference>
<feature type="region of interest" description="Disordered" evidence="2">
    <location>
        <begin position="328"/>
        <end position="352"/>
    </location>
</feature>
<feature type="region of interest" description="Disordered" evidence="2">
    <location>
        <begin position="662"/>
        <end position="695"/>
    </location>
</feature>
<reference evidence="4" key="1">
    <citation type="submission" date="2020-03" db="EMBL/GenBank/DDBJ databases">
        <title>A high-quality chromosome-level genome assembly of a woody plant with both climbing and erect habits, Rhamnella rubrinervis.</title>
        <authorList>
            <person name="Lu Z."/>
            <person name="Yang Y."/>
            <person name="Zhu X."/>
            <person name="Sun Y."/>
        </authorList>
    </citation>
    <scope>NUCLEOTIDE SEQUENCE</scope>
    <source>
        <strain evidence="4">BYM</strain>
        <tissue evidence="4">Leaf</tissue>
    </source>
</reference>
<feature type="compositionally biased region" description="Acidic residues" evidence="2">
    <location>
        <begin position="37"/>
        <end position="54"/>
    </location>
</feature>
<name>A0A8K0DTD1_9ROSA</name>
<dbReference type="OrthoDB" id="1922977at2759"/>
<evidence type="ECO:0000256" key="2">
    <source>
        <dbReference type="SAM" id="MobiDB-lite"/>
    </source>
</evidence>
<dbReference type="Pfam" id="PF10650">
    <property type="entry name" value="zf-C3H1"/>
    <property type="match status" value="1"/>
</dbReference>
<dbReference type="GO" id="GO:0005634">
    <property type="term" value="C:nucleus"/>
    <property type="evidence" value="ECO:0007669"/>
    <property type="project" value="TreeGrafter"/>
</dbReference>
<feature type="compositionally biased region" description="Polar residues" evidence="2">
    <location>
        <begin position="19"/>
        <end position="30"/>
    </location>
</feature>
<dbReference type="InterPro" id="IPR011990">
    <property type="entry name" value="TPR-like_helical_dom_sf"/>
</dbReference>
<evidence type="ECO:0000313" key="4">
    <source>
        <dbReference type="EMBL" id="KAF3433744.1"/>
    </source>
</evidence>
<evidence type="ECO:0000256" key="1">
    <source>
        <dbReference type="SAM" id="Coils"/>
    </source>
</evidence>
<dbReference type="InterPro" id="IPR019607">
    <property type="entry name" value="Putative_zinc-finger_domain"/>
</dbReference>
<accession>A0A8K0DTD1</accession>
<dbReference type="SUPFAM" id="SSF48452">
    <property type="entry name" value="TPR-like"/>
    <property type="match status" value="1"/>
</dbReference>
<comment type="caution">
    <text evidence="4">The sequence shown here is derived from an EMBL/GenBank/DDBJ whole genome shotgun (WGS) entry which is preliminary data.</text>
</comment>
<feature type="coiled-coil region" evidence="1">
    <location>
        <begin position="526"/>
        <end position="556"/>
    </location>
</feature>